<name>A0A0G3HBQ8_9CORY</name>
<accession>A0A0G3HBQ8</accession>
<evidence type="ECO:0000313" key="6">
    <source>
        <dbReference type="Proteomes" id="UP000035540"/>
    </source>
</evidence>
<dbReference type="InterPro" id="IPR018060">
    <property type="entry name" value="HTH_AraC"/>
</dbReference>
<dbReference type="STRING" id="136857.CTEST_09790"/>
<feature type="domain" description="HTH araC/xylS-type" evidence="4">
    <location>
        <begin position="208"/>
        <end position="310"/>
    </location>
</feature>
<keyword evidence="2" id="KW-0238">DNA-binding</keyword>
<evidence type="ECO:0000313" key="5">
    <source>
        <dbReference type="EMBL" id="AKK09383.1"/>
    </source>
</evidence>
<dbReference type="RefSeq" id="WP_052844363.1">
    <property type="nucleotide sequence ID" value="NZ_CP011545.1"/>
</dbReference>
<dbReference type="AlphaFoldDB" id="A0A0G3HBQ8"/>
<reference evidence="5 6" key="1">
    <citation type="journal article" date="2015" name="Genome Announc.">
        <title>Complete Genome Sequence of the Type Strain Corynebacterium testudinoris DSM 44614, Recovered from Necrotic Lesions in the Mouth of a Tortoise.</title>
        <authorList>
            <person name="Ruckert C."/>
            <person name="Kriete M."/>
            <person name="Jaenicke S."/>
            <person name="Winkler A."/>
            <person name="Tauch A."/>
        </authorList>
    </citation>
    <scope>NUCLEOTIDE SEQUENCE [LARGE SCALE GENOMIC DNA]</scope>
    <source>
        <strain evidence="5 6">DSM 44614</strain>
    </source>
</reference>
<keyword evidence="1" id="KW-0805">Transcription regulation</keyword>
<dbReference type="Pfam" id="PF12833">
    <property type="entry name" value="HTH_18"/>
    <property type="match status" value="1"/>
</dbReference>
<keyword evidence="6" id="KW-1185">Reference proteome</keyword>
<protein>
    <submittedName>
        <fullName evidence="5">Transcriptional regulator, AraC family</fullName>
    </submittedName>
</protein>
<proteinExistence type="predicted"/>
<organism evidence="5 6">
    <name type="scientific">Corynebacterium testudinoris</name>
    <dbReference type="NCBI Taxonomy" id="136857"/>
    <lineage>
        <taxon>Bacteria</taxon>
        <taxon>Bacillati</taxon>
        <taxon>Actinomycetota</taxon>
        <taxon>Actinomycetes</taxon>
        <taxon>Mycobacteriales</taxon>
        <taxon>Corynebacteriaceae</taxon>
        <taxon>Corynebacterium</taxon>
    </lineage>
</organism>
<dbReference type="SUPFAM" id="SSF46689">
    <property type="entry name" value="Homeodomain-like"/>
    <property type="match status" value="1"/>
</dbReference>
<dbReference type="OrthoDB" id="5464689at2"/>
<dbReference type="Pfam" id="PF14525">
    <property type="entry name" value="AraC_binding_2"/>
    <property type="match status" value="1"/>
</dbReference>
<evidence type="ECO:0000259" key="4">
    <source>
        <dbReference type="PROSITE" id="PS01124"/>
    </source>
</evidence>
<dbReference type="EMBL" id="CP011545">
    <property type="protein sequence ID" value="AKK09383.1"/>
    <property type="molecule type" value="Genomic_DNA"/>
</dbReference>
<dbReference type="Proteomes" id="UP000035540">
    <property type="component" value="Chromosome"/>
</dbReference>
<evidence type="ECO:0000256" key="1">
    <source>
        <dbReference type="ARBA" id="ARBA00023015"/>
    </source>
</evidence>
<keyword evidence="3" id="KW-0804">Transcription</keyword>
<dbReference type="PATRIC" id="fig|136857.5.peg.1943"/>
<evidence type="ECO:0000256" key="3">
    <source>
        <dbReference type="ARBA" id="ARBA00023163"/>
    </source>
</evidence>
<dbReference type="InterPro" id="IPR050204">
    <property type="entry name" value="AraC_XylS_family_regulators"/>
</dbReference>
<dbReference type="KEGG" id="cted:CTEST_09790"/>
<sequence>MMRINHSAATFREISQVTERNYFPHTVRAESRVLACRANLVSQDLGDARLVQLNWGAAVHVETEHPGSFAINVPLRGRMSVRSAHGRQEAAAHTAIVCPPDVPVAFPAWGGEVTMLGLRLNGDYLRHNLEEAGLRSPKVPVLLNLREGYGMEWLAIATSLLSQRQDGAGLMDNPLVGRHLAAALASGLTLMLADLQPAGQSPTPARVRRAAEALETDPARAWTVAEIAAVAGCGIRTLQAGFRTEFGVGPMEYLRGIRLDVIHDELQACDPNGTHTVTEIATRWGVTHLGRFSAAYRRRFGEAPRHTLSTARP</sequence>
<dbReference type="InterPro" id="IPR009057">
    <property type="entry name" value="Homeodomain-like_sf"/>
</dbReference>
<evidence type="ECO:0000256" key="2">
    <source>
        <dbReference type="ARBA" id="ARBA00023125"/>
    </source>
</evidence>
<dbReference type="PANTHER" id="PTHR46796">
    <property type="entry name" value="HTH-TYPE TRANSCRIPTIONAL ACTIVATOR RHAS-RELATED"/>
    <property type="match status" value="1"/>
</dbReference>
<dbReference type="InterPro" id="IPR035418">
    <property type="entry name" value="AraC-bd_2"/>
</dbReference>
<gene>
    <name evidence="5" type="ORF">CTEST_09790</name>
</gene>
<reference evidence="6" key="2">
    <citation type="submission" date="2015-05" db="EMBL/GenBank/DDBJ databases">
        <title>Complete genome sequence of Corynebacterium testudinoris DSM 44614, recovered from necrotic lesions in the mouth of a tortoise.</title>
        <authorList>
            <person name="Ruckert C."/>
            <person name="Albersmeier A."/>
            <person name="Winkler A."/>
            <person name="Tauch A."/>
        </authorList>
    </citation>
    <scope>NUCLEOTIDE SEQUENCE [LARGE SCALE GENOMIC DNA]</scope>
    <source>
        <strain evidence="6">DSM 44614</strain>
    </source>
</reference>
<dbReference type="PROSITE" id="PS01124">
    <property type="entry name" value="HTH_ARAC_FAMILY_2"/>
    <property type="match status" value="1"/>
</dbReference>
<dbReference type="PANTHER" id="PTHR46796:SF12">
    <property type="entry name" value="HTH-TYPE DNA-BINDING TRANSCRIPTIONAL ACTIVATOR EUTR"/>
    <property type="match status" value="1"/>
</dbReference>
<dbReference type="Gene3D" id="1.10.10.60">
    <property type="entry name" value="Homeodomain-like"/>
    <property type="match status" value="1"/>
</dbReference>
<dbReference type="SMART" id="SM00342">
    <property type="entry name" value="HTH_ARAC"/>
    <property type="match status" value="1"/>
</dbReference>
<dbReference type="GO" id="GO:0003700">
    <property type="term" value="F:DNA-binding transcription factor activity"/>
    <property type="evidence" value="ECO:0007669"/>
    <property type="project" value="InterPro"/>
</dbReference>
<dbReference type="GO" id="GO:0043565">
    <property type="term" value="F:sequence-specific DNA binding"/>
    <property type="evidence" value="ECO:0007669"/>
    <property type="project" value="InterPro"/>
</dbReference>